<gene>
    <name evidence="1" type="ORF">NP493_340g03067</name>
</gene>
<accession>A0AAD9NVN4</accession>
<protein>
    <submittedName>
        <fullName evidence="1">Uncharacterized protein</fullName>
    </submittedName>
</protein>
<name>A0AAD9NVN4_RIDPI</name>
<evidence type="ECO:0000313" key="2">
    <source>
        <dbReference type="Proteomes" id="UP001209878"/>
    </source>
</evidence>
<dbReference type="Proteomes" id="UP001209878">
    <property type="component" value="Unassembled WGS sequence"/>
</dbReference>
<reference evidence="1" key="1">
    <citation type="journal article" date="2023" name="Mol. Biol. Evol.">
        <title>Third-Generation Sequencing Reveals the Adaptive Role of the Epigenome in Three Deep-Sea Polychaetes.</title>
        <authorList>
            <person name="Perez M."/>
            <person name="Aroh O."/>
            <person name="Sun Y."/>
            <person name="Lan Y."/>
            <person name="Juniper S.K."/>
            <person name="Young C.R."/>
            <person name="Angers B."/>
            <person name="Qian P.Y."/>
        </authorList>
    </citation>
    <scope>NUCLEOTIDE SEQUENCE</scope>
    <source>
        <strain evidence="1">R07B-5</strain>
    </source>
</reference>
<organism evidence="1 2">
    <name type="scientific">Ridgeia piscesae</name>
    <name type="common">Tubeworm</name>
    <dbReference type="NCBI Taxonomy" id="27915"/>
    <lineage>
        <taxon>Eukaryota</taxon>
        <taxon>Metazoa</taxon>
        <taxon>Spiralia</taxon>
        <taxon>Lophotrochozoa</taxon>
        <taxon>Annelida</taxon>
        <taxon>Polychaeta</taxon>
        <taxon>Sedentaria</taxon>
        <taxon>Canalipalpata</taxon>
        <taxon>Sabellida</taxon>
        <taxon>Siboglinidae</taxon>
        <taxon>Ridgeia</taxon>
    </lineage>
</organism>
<keyword evidence="2" id="KW-1185">Reference proteome</keyword>
<comment type="caution">
    <text evidence="1">The sequence shown here is derived from an EMBL/GenBank/DDBJ whole genome shotgun (WGS) entry which is preliminary data.</text>
</comment>
<dbReference type="EMBL" id="JAODUO010000339">
    <property type="protein sequence ID" value="KAK2182723.1"/>
    <property type="molecule type" value="Genomic_DNA"/>
</dbReference>
<proteinExistence type="predicted"/>
<dbReference type="AlphaFoldDB" id="A0AAD9NVN4"/>
<evidence type="ECO:0000313" key="1">
    <source>
        <dbReference type="EMBL" id="KAK2182723.1"/>
    </source>
</evidence>
<sequence length="101" mass="10987">MLARGTRAESAGCQGGPRQPRAHVDIAAGCYSRCGIWRQEQPSPWGLESRQIDRCLIEPHRNAAFAAGLSAYTSEPTRGGRERTLAAIHEVISDVELLLST</sequence>